<reference evidence="1 2" key="1">
    <citation type="journal article" date="2022" name="Syst. Appl. Microbiol.">
        <title>Rhodopirellula aestuarii sp. nov., a novel member of the genus Rhodopirellula isolated from brackish sediments collected in the Tagus River estuary, Portugal.</title>
        <authorList>
            <person name="Vitorino I.R."/>
            <person name="Klimek D."/>
            <person name="Calusinska M."/>
            <person name="Lobo-da-Cunha A."/>
            <person name="Vasconcelos V."/>
            <person name="Lage O.M."/>
        </authorList>
    </citation>
    <scope>NUCLEOTIDE SEQUENCE [LARGE SCALE GENOMIC DNA]</scope>
    <source>
        <strain evidence="1 2">ICT_H3.1</strain>
    </source>
</reference>
<dbReference type="PROSITE" id="PS51257">
    <property type="entry name" value="PROKAR_LIPOPROTEIN"/>
    <property type="match status" value="1"/>
</dbReference>
<sequence>MNFRQSVYTLLILSLPCVLSGCHVISPKPIAMGPRNIAPELLQVNEPEIEVGRPIWWLDGAGWVWGIPSKLLLWDRRIDNHHITERTIETTADYMQAAELAHVKVRMNQYAPLKDFRRLRMNRTVAWPYRYTLGLLAVGGEAIFPGRLIGGDHFNPFTQTIHLYSDVPAIALHELAHAKDFARRKYPGTYGLIYLWTPLYHETVASRDVMDYLYSRGDRAGIIEANRVLYPAYGTYVGSSLGMFAPSASMPIYYATVLGGHFNGRMLSREVDEHLREYQTVFASHRH</sequence>
<dbReference type="Proteomes" id="UP001202961">
    <property type="component" value="Unassembled WGS sequence"/>
</dbReference>
<dbReference type="RefSeq" id="WP_250932987.1">
    <property type="nucleotide sequence ID" value="NZ_JAMQBK010000104.1"/>
</dbReference>
<dbReference type="EMBL" id="JAMQBK010000104">
    <property type="protein sequence ID" value="MCM2374820.1"/>
    <property type="molecule type" value="Genomic_DNA"/>
</dbReference>
<evidence type="ECO:0000313" key="2">
    <source>
        <dbReference type="Proteomes" id="UP001202961"/>
    </source>
</evidence>
<evidence type="ECO:0000313" key="1">
    <source>
        <dbReference type="EMBL" id="MCM2374820.1"/>
    </source>
</evidence>
<keyword evidence="2" id="KW-1185">Reference proteome</keyword>
<name>A0ABT0UD26_9BACT</name>
<proteinExistence type="predicted"/>
<protein>
    <submittedName>
        <fullName evidence="1">Uncharacterized protein</fullName>
    </submittedName>
</protein>
<organism evidence="1 2">
    <name type="scientific">Aporhodopirellula aestuarii</name>
    <dbReference type="NCBI Taxonomy" id="2950107"/>
    <lineage>
        <taxon>Bacteria</taxon>
        <taxon>Pseudomonadati</taxon>
        <taxon>Planctomycetota</taxon>
        <taxon>Planctomycetia</taxon>
        <taxon>Pirellulales</taxon>
        <taxon>Pirellulaceae</taxon>
        <taxon>Aporhodopirellula</taxon>
    </lineage>
</organism>
<accession>A0ABT0UD26</accession>
<gene>
    <name evidence="1" type="ORF">NB063_29700</name>
</gene>
<comment type="caution">
    <text evidence="1">The sequence shown here is derived from an EMBL/GenBank/DDBJ whole genome shotgun (WGS) entry which is preliminary data.</text>
</comment>